<organism evidence="5">
    <name type="scientific">marine metagenome</name>
    <dbReference type="NCBI Taxonomy" id="408172"/>
    <lineage>
        <taxon>unclassified sequences</taxon>
        <taxon>metagenomes</taxon>
        <taxon>ecological metagenomes</taxon>
    </lineage>
</organism>
<dbReference type="PANTHER" id="PTHR43884:SF20">
    <property type="entry name" value="ACYL-COA DEHYDROGENASE FADE28"/>
    <property type="match status" value="1"/>
</dbReference>
<keyword evidence="1" id="KW-0285">Flavoprotein</keyword>
<evidence type="ECO:0000256" key="3">
    <source>
        <dbReference type="ARBA" id="ARBA00023002"/>
    </source>
</evidence>
<evidence type="ECO:0000313" key="5">
    <source>
        <dbReference type="EMBL" id="SVE07075.1"/>
    </source>
</evidence>
<dbReference type="InterPro" id="IPR009100">
    <property type="entry name" value="AcylCoA_DH/oxidase_NM_dom_sf"/>
</dbReference>
<dbReference type="InterPro" id="IPR013786">
    <property type="entry name" value="AcylCoA_DH/ox_N"/>
</dbReference>
<dbReference type="Gene3D" id="1.10.540.10">
    <property type="entry name" value="Acyl-CoA dehydrogenase/oxidase, N-terminal domain"/>
    <property type="match status" value="1"/>
</dbReference>
<protein>
    <recommendedName>
        <fullName evidence="4">Acyl-CoA dehydrogenase/oxidase N-terminal domain-containing protein</fullName>
    </recommendedName>
</protein>
<keyword evidence="3" id="KW-0560">Oxidoreductase</keyword>
<evidence type="ECO:0000256" key="2">
    <source>
        <dbReference type="ARBA" id="ARBA00022827"/>
    </source>
</evidence>
<dbReference type="InterPro" id="IPR037069">
    <property type="entry name" value="AcylCoA_DH/ox_N_sf"/>
</dbReference>
<name>A0A383AIQ6_9ZZZZ</name>
<proteinExistence type="predicted"/>
<gene>
    <name evidence="5" type="ORF">METZ01_LOCUS459929</name>
</gene>
<keyword evidence="2" id="KW-0274">FAD</keyword>
<dbReference type="PANTHER" id="PTHR43884">
    <property type="entry name" value="ACYL-COA DEHYDROGENASE"/>
    <property type="match status" value="1"/>
</dbReference>
<dbReference type="GO" id="GO:0003995">
    <property type="term" value="F:acyl-CoA dehydrogenase activity"/>
    <property type="evidence" value="ECO:0007669"/>
    <property type="project" value="TreeGrafter"/>
</dbReference>
<dbReference type="Pfam" id="PF02771">
    <property type="entry name" value="Acyl-CoA_dh_N"/>
    <property type="match status" value="1"/>
</dbReference>
<dbReference type="GO" id="GO:0050660">
    <property type="term" value="F:flavin adenine dinucleotide binding"/>
    <property type="evidence" value="ECO:0007669"/>
    <property type="project" value="InterPro"/>
</dbReference>
<reference evidence="5" key="1">
    <citation type="submission" date="2018-05" db="EMBL/GenBank/DDBJ databases">
        <authorList>
            <person name="Lanie J.A."/>
            <person name="Ng W.-L."/>
            <person name="Kazmierczak K.M."/>
            <person name="Andrzejewski T.M."/>
            <person name="Davidsen T.M."/>
            <person name="Wayne K.J."/>
            <person name="Tettelin H."/>
            <person name="Glass J.I."/>
            <person name="Rusch D."/>
            <person name="Podicherti R."/>
            <person name="Tsui H.-C.T."/>
            <person name="Winkler M.E."/>
        </authorList>
    </citation>
    <scope>NUCLEOTIDE SEQUENCE</scope>
</reference>
<evidence type="ECO:0000256" key="1">
    <source>
        <dbReference type="ARBA" id="ARBA00022630"/>
    </source>
</evidence>
<dbReference type="SUPFAM" id="SSF56645">
    <property type="entry name" value="Acyl-CoA dehydrogenase NM domain-like"/>
    <property type="match status" value="1"/>
</dbReference>
<evidence type="ECO:0000259" key="4">
    <source>
        <dbReference type="Pfam" id="PF02771"/>
    </source>
</evidence>
<accession>A0A383AIQ6</accession>
<feature type="domain" description="Acyl-CoA dehydrogenase/oxidase N-terminal" evidence="4">
    <location>
        <begin position="6"/>
        <end position="119"/>
    </location>
</feature>
<sequence length="169" mass="18803">MNFDFSDDQKLLRDQARKFLQDKCDRSVVRSILEDNKQKYSKELWKDICEMGWTGTVIPEEYGGLGLGMLELCVIAEELGRSLAPIPFSSSIYLFAEFVKSYGSEDQKKKYLPRIASGDIVGTFALSETNGTPRPNNIKANVSDEKLNGEKTPVNDGEVADIIIVAANS</sequence>
<dbReference type="AlphaFoldDB" id="A0A383AIQ6"/>
<dbReference type="EMBL" id="UINC01192102">
    <property type="protein sequence ID" value="SVE07075.1"/>
    <property type="molecule type" value="Genomic_DNA"/>
</dbReference>
<feature type="non-terminal residue" evidence="5">
    <location>
        <position position="169"/>
    </location>
</feature>